<dbReference type="EC" id="4.2.1.10" evidence="6 9"/>
<feature type="binding site" evidence="9 11">
    <location>
        <position position="112"/>
    </location>
    <ligand>
        <name>substrate</name>
    </ligand>
</feature>
<protein>
    <recommendedName>
        <fullName evidence="6 9">3-dehydroquinate dehydratase</fullName>
        <shortName evidence="9">3-dehydroquinase</shortName>
        <ecNumber evidence="6 9">4.2.1.10</ecNumber>
    </recommendedName>
    <alternativeName>
        <fullName evidence="9">Type II DHQase</fullName>
    </alternativeName>
</protein>
<evidence type="ECO:0000256" key="5">
    <source>
        <dbReference type="ARBA" id="ARBA00011193"/>
    </source>
</evidence>
<comment type="function">
    <text evidence="2 9">Catalyzes a trans-dehydration via an enolate intermediate.</text>
</comment>
<evidence type="ECO:0000256" key="7">
    <source>
        <dbReference type="ARBA" id="ARBA00023141"/>
    </source>
</evidence>
<proteinExistence type="inferred from homology"/>
<evidence type="ECO:0000256" key="11">
    <source>
        <dbReference type="PIRSR" id="PIRSR001399-2"/>
    </source>
</evidence>
<feature type="binding site" evidence="9 11">
    <location>
        <position position="80"/>
    </location>
    <ligand>
        <name>substrate</name>
    </ligand>
</feature>
<dbReference type="GO" id="GO:0008652">
    <property type="term" value="P:amino acid biosynthetic process"/>
    <property type="evidence" value="ECO:0007669"/>
    <property type="project" value="UniProtKB-KW"/>
</dbReference>
<dbReference type="GO" id="GO:0009423">
    <property type="term" value="P:chorismate biosynthetic process"/>
    <property type="evidence" value="ECO:0007669"/>
    <property type="project" value="UniProtKB-UniRule"/>
</dbReference>
<dbReference type="AlphaFoldDB" id="A0A7W9VWI4"/>
<dbReference type="GO" id="GO:0009073">
    <property type="term" value="P:aromatic amino acid family biosynthetic process"/>
    <property type="evidence" value="ECO:0007669"/>
    <property type="project" value="UniProtKB-KW"/>
</dbReference>
<sequence length="144" mass="15452">MKTVFVLNGPNLNMLGKREPSIYGTQTLEGIADQCREAGRALGLEVDFRQTNHEGVLVDWIHEAADKAAGIVINAAAYTHTSIALLDAVKAVQPLPVVEVHLSNIHAREAFRHVSMIAPNAVGMICGFGPLGYTLALQALVARL</sequence>
<evidence type="ECO:0000256" key="4">
    <source>
        <dbReference type="ARBA" id="ARBA00011037"/>
    </source>
</evidence>
<dbReference type="InterPro" id="IPR018509">
    <property type="entry name" value="DHquinase_II_CS"/>
</dbReference>
<evidence type="ECO:0000256" key="2">
    <source>
        <dbReference type="ARBA" id="ARBA00003924"/>
    </source>
</evidence>
<dbReference type="Gene3D" id="3.40.50.9100">
    <property type="entry name" value="Dehydroquinase, class II"/>
    <property type="match status" value="1"/>
</dbReference>
<keyword evidence="8 9" id="KW-0456">Lyase</keyword>
<evidence type="ECO:0000313" key="13">
    <source>
        <dbReference type="EMBL" id="MBB6013157.1"/>
    </source>
</evidence>
<dbReference type="EMBL" id="JACHEU010000001">
    <property type="protein sequence ID" value="MBB6013157.1"/>
    <property type="molecule type" value="Genomic_DNA"/>
</dbReference>
<dbReference type="NCBIfam" id="NF003807">
    <property type="entry name" value="PRK05395.1-4"/>
    <property type="match status" value="1"/>
</dbReference>
<feature type="active site" description="Proton donor" evidence="9 10">
    <location>
        <position position="101"/>
    </location>
</feature>
<evidence type="ECO:0000256" key="6">
    <source>
        <dbReference type="ARBA" id="ARBA00012060"/>
    </source>
</evidence>
<feature type="binding site" evidence="9 11">
    <location>
        <position position="74"/>
    </location>
    <ligand>
        <name>substrate</name>
    </ligand>
</feature>
<evidence type="ECO:0000256" key="8">
    <source>
        <dbReference type="ARBA" id="ARBA00023239"/>
    </source>
</evidence>
<dbReference type="Pfam" id="PF01220">
    <property type="entry name" value="DHquinase_II"/>
    <property type="match status" value="1"/>
</dbReference>
<dbReference type="NCBIfam" id="NF003805">
    <property type="entry name" value="PRK05395.1-2"/>
    <property type="match status" value="1"/>
</dbReference>
<evidence type="ECO:0000313" key="14">
    <source>
        <dbReference type="Proteomes" id="UP000533306"/>
    </source>
</evidence>
<feature type="binding site" evidence="9 11">
    <location>
        <position position="87"/>
    </location>
    <ligand>
        <name>substrate</name>
    </ligand>
</feature>
<dbReference type="InterPro" id="IPR001874">
    <property type="entry name" value="DHquinase_II"/>
</dbReference>
<name>A0A7W9VWI4_9HYPH</name>
<evidence type="ECO:0000256" key="9">
    <source>
        <dbReference type="HAMAP-Rule" id="MF_00169"/>
    </source>
</evidence>
<comment type="catalytic activity">
    <reaction evidence="1 9">
        <text>3-dehydroquinate = 3-dehydroshikimate + H2O</text>
        <dbReference type="Rhea" id="RHEA:21096"/>
        <dbReference type="ChEBI" id="CHEBI:15377"/>
        <dbReference type="ChEBI" id="CHEBI:16630"/>
        <dbReference type="ChEBI" id="CHEBI:32364"/>
        <dbReference type="EC" id="4.2.1.10"/>
    </reaction>
</comment>
<dbReference type="CDD" id="cd00466">
    <property type="entry name" value="DHQase_II"/>
    <property type="match status" value="1"/>
</dbReference>
<dbReference type="Proteomes" id="UP000533306">
    <property type="component" value="Unassembled WGS sequence"/>
</dbReference>
<keyword evidence="9" id="KW-0028">Amino-acid biosynthesis</keyword>
<dbReference type="GO" id="GO:0019631">
    <property type="term" value="P:quinate catabolic process"/>
    <property type="evidence" value="ECO:0007669"/>
    <property type="project" value="TreeGrafter"/>
</dbReference>
<evidence type="ECO:0000256" key="12">
    <source>
        <dbReference type="PIRSR" id="PIRSR001399-3"/>
    </source>
</evidence>
<dbReference type="PANTHER" id="PTHR21272">
    <property type="entry name" value="CATABOLIC 3-DEHYDROQUINASE"/>
    <property type="match status" value="1"/>
</dbReference>
<dbReference type="PANTHER" id="PTHR21272:SF3">
    <property type="entry name" value="CATABOLIC 3-DEHYDROQUINASE"/>
    <property type="match status" value="1"/>
</dbReference>
<dbReference type="HAMAP" id="MF_00169">
    <property type="entry name" value="AroQ"/>
    <property type="match status" value="1"/>
</dbReference>
<feature type="site" description="Transition state stabilizer" evidence="9 12">
    <location>
        <position position="18"/>
    </location>
</feature>
<dbReference type="InterPro" id="IPR036441">
    <property type="entry name" value="DHquinase_II_sf"/>
</dbReference>
<organism evidence="13 14">
    <name type="scientific">Aquamicrobium lusatiense</name>
    <dbReference type="NCBI Taxonomy" id="89772"/>
    <lineage>
        <taxon>Bacteria</taxon>
        <taxon>Pseudomonadati</taxon>
        <taxon>Pseudomonadota</taxon>
        <taxon>Alphaproteobacteria</taxon>
        <taxon>Hyphomicrobiales</taxon>
        <taxon>Phyllobacteriaceae</taxon>
        <taxon>Aquamicrobium</taxon>
    </lineage>
</organism>
<dbReference type="SUPFAM" id="SSF52304">
    <property type="entry name" value="Type II 3-dehydroquinate dehydratase"/>
    <property type="match status" value="1"/>
</dbReference>
<reference evidence="13 14" key="1">
    <citation type="submission" date="2020-08" db="EMBL/GenBank/DDBJ databases">
        <title>Genomic Encyclopedia of Type Strains, Phase IV (KMG-IV): sequencing the most valuable type-strain genomes for metagenomic binning, comparative biology and taxonomic classification.</title>
        <authorList>
            <person name="Goeker M."/>
        </authorList>
    </citation>
    <scope>NUCLEOTIDE SEQUENCE [LARGE SCALE GENOMIC DNA]</scope>
    <source>
        <strain evidence="13 14">DSM 11099</strain>
    </source>
</reference>
<comment type="pathway">
    <text evidence="3 9">Metabolic intermediate biosynthesis; chorismate biosynthesis; chorismate from D-erythrose 4-phosphate and phosphoenolpyruvate: step 3/7.</text>
</comment>
<dbReference type="RefSeq" id="WP_183830675.1">
    <property type="nucleotide sequence ID" value="NZ_JACHEU010000001.1"/>
</dbReference>
<feature type="binding site" evidence="9 11">
    <location>
        <begin position="102"/>
        <end position="103"/>
    </location>
    <ligand>
        <name>substrate</name>
    </ligand>
</feature>
<keyword evidence="7 9" id="KW-0057">Aromatic amino acid biosynthesis</keyword>
<keyword evidence="14" id="KW-1185">Reference proteome</keyword>
<feature type="active site" description="Proton acceptor" evidence="9 10">
    <location>
        <position position="23"/>
    </location>
</feature>
<evidence type="ECO:0000256" key="10">
    <source>
        <dbReference type="PIRSR" id="PIRSR001399-1"/>
    </source>
</evidence>
<comment type="caution">
    <text evidence="13">The sequence shown here is derived from an EMBL/GenBank/DDBJ whole genome shotgun (WGS) entry which is preliminary data.</text>
</comment>
<comment type="similarity">
    <text evidence="4 9">Belongs to the type-II 3-dehydroquinase family.</text>
</comment>
<dbReference type="NCBIfam" id="NF003806">
    <property type="entry name" value="PRK05395.1-3"/>
    <property type="match status" value="1"/>
</dbReference>
<dbReference type="NCBIfam" id="TIGR01088">
    <property type="entry name" value="aroQ"/>
    <property type="match status" value="1"/>
</dbReference>
<dbReference type="PROSITE" id="PS01029">
    <property type="entry name" value="DEHYDROQUINASE_II"/>
    <property type="match status" value="1"/>
</dbReference>
<evidence type="ECO:0000256" key="1">
    <source>
        <dbReference type="ARBA" id="ARBA00001864"/>
    </source>
</evidence>
<accession>A0A7W9VWI4</accession>
<dbReference type="GO" id="GO:0003855">
    <property type="term" value="F:3-dehydroquinate dehydratase activity"/>
    <property type="evidence" value="ECO:0007669"/>
    <property type="project" value="UniProtKB-UniRule"/>
</dbReference>
<gene>
    <name evidence="9" type="primary">aroQ</name>
    <name evidence="13" type="ORF">HNR59_002502</name>
</gene>
<dbReference type="UniPathway" id="UPA00053">
    <property type="reaction ID" value="UER00086"/>
</dbReference>
<dbReference type="PIRSF" id="PIRSF001399">
    <property type="entry name" value="DHquinase_II"/>
    <property type="match status" value="1"/>
</dbReference>
<comment type="subunit">
    <text evidence="5 9">Homododecamer.</text>
</comment>
<evidence type="ECO:0000256" key="3">
    <source>
        <dbReference type="ARBA" id="ARBA00004902"/>
    </source>
</evidence>